<evidence type="ECO:0008006" key="2">
    <source>
        <dbReference type="Google" id="ProtNLM"/>
    </source>
</evidence>
<dbReference type="EMBL" id="FPHK01000046">
    <property type="protein sequence ID" value="SFV60358.1"/>
    <property type="molecule type" value="Genomic_DNA"/>
</dbReference>
<proteinExistence type="predicted"/>
<gene>
    <name evidence="1" type="ORF">MNB_SM-6-559</name>
</gene>
<dbReference type="AlphaFoldDB" id="A0A1W1C3D8"/>
<sequence length="158" mass="17288">MKKLLMCSVAALTMVMTLQAKDADFGKIYTECGLGGLIGSTSSDKHIGDILAIITNVTFDLGTTASTSYFSSDNGCYNKKAKTAAFINESYEKLEKEIAMGSGKYLNALAQLSTVGTDISQDTYIQELRSNFAQILNTADYEKLSRYKKVEKLYNIAL</sequence>
<dbReference type="Pfam" id="PF11220">
    <property type="entry name" value="DUF3015"/>
    <property type="match status" value="1"/>
</dbReference>
<evidence type="ECO:0000313" key="1">
    <source>
        <dbReference type="EMBL" id="SFV60358.1"/>
    </source>
</evidence>
<protein>
    <recommendedName>
        <fullName evidence="2">DUF3015 domain-containing protein</fullName>
    </recommendedName>
</protein>
<reference evidence="1" key="1">
    <citation type="submission" date="2016-10" db="EMBL/GenBank/DDBJ databases">
        <authorList>
            <person name="de Groot N.N."/>
        </authorList>
    </citation>
    <scope>NUCLEOTIDE SEQUENCE</scope>
</reference>
<dbReference type="InterPro" id="IPR021383">
    <property type="entry name" value="DUF3015"/>
</dbReference>
<accession>A0A1W1C3D8</accession>
<organism evidence="1">
    <name type="scientific">hydrothermal vent metagenome</name>
    <dbReference type="NCBI Taxonomy" id="652676"/>
    <lineage>
        <taxon>unclassified sequences</taxon>
        <taxon>metagenomes</taxon>
        <taxon>ecological metagenomes</taxon>
    </lineage>
</organism>
<name>A0A1W1C3D8_9ZZZZ</name>